<evidence type="ECO:0000313" key="2">
    <source>
        <dbReference type="EMBL" id="KAE9521285.1"/>
    </source>
</evidence>
<evidence type="ECO:0008006" key="4">
    <source>
        <dbReference type="Google" id="ProtNLM"/>
    </source>
</evidence>
<keyword evidence="1" id="KW-1133">Transmembrane helix</keyword>
<keyword evidence="1" id="KW-0472">Membrane</keyword>
<evidence type="ECO:0000256" key="1">
    <source>
        <dbReference type="SAM" id="Phobius"/>
    </source>
</evidence>
<dbReference type="InterPro" id="IPR022048">
    <property type="entry name" value="Envelope_fusion-like"/>
</dbReference>
<dbReference type="Pfam" id="PF12259">
    <property type="entry name" value="Baculo_F"/>
    <property type="match status" value="1"/>
</dbReference>
<dbReference type="EMBL" id="VYZN01003159">
    <property type="protein sequence ID" value="KAE9521285.1"/>
    <property type="molecule type" value="Genomic_DNA"/>
</dbReference>
<dbReference type="AlphaFoldDB" id="A0A6G0ST61"/>
<organism evidence="2 3">
    <name type="scientific">Aphis glycines</name>
    <name type="common">Soybean aphid</name>
    <dbReference type="NCBI Taxonomy" id="307491"/>
    <lineage>
        <taxon>Eukaryota</taxon>
        <taxon>Metazoa</taxon>
        <taxon>Ecdysozoa</taxon>
        <taxon>Arthropoda</taxon>
        <taxon>Hexapoda</taxon>
        <taxon>Insecta</taxon>
        <taxon>Pterygota</taxon>
        <taxon>Neoptera</taxon>
        <taxon>Paraneoptera</taxon>
        <taxon>Hemiptera</taxon>
        <taxon>Sternorrhyncha</taxon>
        <taxon>Aphidomorpha</taxon>
        <taxon>Aphidoidea</taxon>
        <taxon>Aphididae</taxon>
        <taxon>Aphidini</taxon>
        <taxon>Aphis</taxon>
        <taxon>Aphis</taxon>
    </lineage>
</organism>
<dbReference type="Proteomes" id="UP000475862">
    <property type="component" value="Unassembled WGS sequence"/>
</dbReference>
<name>A0A6G0ST61_APHGL</name>
<comment type="caution">
    <text evidence="2">The sequence shown here is derived from an EMBL/GenBank/DDBJ whole genome shotgun (WGS) entry which is preliminary data.</text>
</comment>
<evidence type="ECO:0000313" key="3">
    <source>
        <dbReference type="Proteomes" id="UP000475862"/>
    </source>
</evidence>
<sequence length="481" mass="55359">MTHGVALQMRRKFGNLAQLQPLINHLDSDNYHQVYNLTLFKNQQGIYYESHGVARLSHDSWELVISLNVQSLISKYHVIMDHYEATTTICKKLLNKFGNVEIEEICSLFMQQFSRATLPYLNEIEANHRSLMLAIDNDGNRVQRGLGQAFRRMANVLYGVCSKINVEFILNQISELNRSKGPSISNISEKTRFLQAEANSTQQLELQQQKLEQNLHVFTPQRIIKELLEIKVDLPIGNTFPLDINTESLNDILRISEKTIFFKDSYLIYVIEIPLISSEEYSIYHPIPLPIPHSKQAIFLVDPEIDYLGVSRDNENFIALDNGKWEECITLKPYKVLEVIIISNIVQEQKNSILFSNNKASRDMDSDIIPENSRNELLHALSDRVTTIIPQNLPNKILIRNLNQLTNNAVELNELSHTLAEPFLIFNIKVYIIIVIFIMLTLTILTTSILSFRLRKKVIKIYNPEIPEAEQSNGIQEDTKV</sequence>
<keyword evidence="1" id="KW-0812">Transmembrane</keyword>
<protein>
    <recommendedName>
        <fullName evidence="4">Envelope fusion protein</fullName>
    </recommendedName>
</protein>
<reference evidence="2 3" key="1">
    <citation type="submission" date="2019-08" db="EMBL/GenBank/DDBJ databases">
        <title>The genome of the soybean aphid Biotype 1, its phylome, world population structure and adaptation to the North American continent.</title>
        <authorList>
            <person name="Giordano R."/>
            <person name="Donthu R.K."/>
            <person name="Hernandez A.G."/>
            <person name="Wright C.L."/>
            <person name="Zimin A.V."/>
        </authorList>
    </citation>
    <scope>NUCLEOTIDE SEQUENCE [LARGE SCALE GENOMIC DNA]</scope>
    <source>
        <tissue evidence="2">Whole aphids</tissue>
    </source>
</reference>
<proteinExistence type="predicted"/>
<feature type="transmembrane region" description="Helical" evidence="1">
    <location>
        <begin position="430"/>
        <end position="452"/>
    </location>
</feature>
<accession>A0A6G0ST61</accession>
<gene>
    <name evidence="2" type="ORF">AGLY_018304</name>
</gene>
<dbReference type="OrthoDB" id="6628192at2759"/>
<keyword evidence="3" id="KW-1185">Reference proteome</keyword>